<dbReference type="EMBL" id="JAFIRR010000043">
    <property type="protein sequence ID" value="MCO6415986.1"/>
    <property type="molecule type" value="Genomic_DNA"/>
</dbReference>
<evidence type="ECO:0000313" key="2">
    <source>
        <dbReference type="Proteomes" id="UP001523392"/>
    </source>
</evidence>
<evidence type="ECO:0008006" key="3">
    <source>
        <dbReference type="Google" id="ProtNLM"/>
    </source>
</evidence>
<comment type="caution">
    <text evidence="1">The sequence shown here is derived from an EMBL/GenBank/DDBJ whole genome shotgun (WGS) entry which is preliminary data.</text>
</comment>
<reference evidence="1 2" key="1">
    <citation type="submission" date="2021-12" db="EMBL/GenBank/DDBJ databases">
        <title>Siccirubricoccus leaddurans sp. nov., a high concentration Zn2+ tolerance bacterium.</title>
        <authorList>
            <person name="Cao Y."/>
        </authorList>
    </citation>
    <scope>NUCLEOTIDE SEQUENCE [LARGE SCALE GENOMIC DNA]</scope>
    <source>
        <strain evidence="1 2">KC 17139</strain>
    </source>
</reference>
<protein>
    <recommendedName>
        <fullName evidence="3">Short-chain dehydrogenase</fullName>
    </recommendedName>
</protein>
<organism evidence="1 2">
    <name type="scientific">Siccirubricoccus soli</name>
    <dbReference type="NCBI Taxonomy" id="2899147"/>
    <lineage>
        <taxon>Bacteria</taxon>
        <taxon>Pseudomonadati</taxon>
        <taxon>Pseudomonadota</taxon>
        <taxon>Alphaproteobacteria</taxon>
        <taxon>Acetobacterales</taxon>
        <taxon>Roseomonadaceae</taxon>
        <taxon>Siccirubricoccus</taxon>
    </lineage>
</organism>
<dbReference type="RefSeq" id="WP_252952597.1">
    <property type="nucleotide sequence ID" value="NZ_JAFIRR010000043.1"/>
</dbReference>
<gene>
    <name evidence="1" type="ORF">JYK14_07330</name>
</gene>
<accession>A0ABT1D246</accession>
<keyword evidence="2" id="KW-1185">Reference proteome</keyword>
<evidence type="ECO:0000313" key="1">
    <source>
        <dbReference type="EMBL" id="MCO6415986.1"/>
    </source>
</evidence>
<sequence>MASLPLDGEMRLRDRRAIITGGASGIGLASDEANYVTSAAHTGDGGSVFD</sequence>
<proteinExistence type="predicted"/>
<name>A0ABT1D246_9PROT</name>
<dbReference type="Proteomes" id="UP001523392">
    <property type="component" value="Unassembled WGS sequence"/>
</dbReference>